<protein>
    <recommendedName>
        <fullName evidence="2">Ig-like domain-containing protein</fullName>
    </recommendedName>
</protein>
<dbReference type="InterPro" id="IPR003598">
    <property type="entry name" value="Ig_sub2"/>
</dbReference>
<gene>
    <name evidence="3" type="ORF">PMEA_00024767</name>
</gene>
<dbReference type="Gene3D" id="2.60.40.10">
    <property type="entry name" value="Immunoglobulins"/>
    <property type="match status" value="1"/>
</dbReference>
<dbReference type="AlphaFoldDB" id="A0AAU9XKC5"/>
<comment type="caution">
    <text evidence="3">The sequence shown here is derived from an EMBL/GenBank/DDBJ whole genome shotgun (WGS) entry which is preliminary data.</text>
</comment>
<dbReference type="GO" id="GO:0098632">
    <property type="term" value="F:cell-cell adhesion mediator activity"/>
    <property type="evidence" value="ECO:0007669"/>
    <property type="project" value="TreeGrafter"/>
</dbReference>
<dbReference type="GO" id="GO:0005886">
    <property type="term" value="C:plasma membrane"/>
    <property type="evidence" value="ECO:0007669"/>
    <property type="project" value="TreeGrafter"/>
</dbReference>
<accession>A0AAU9XKC5</accession>
<dbReference type="InterPro" id="IPR036179">
    <property type="entry name" value="Ig-like_dom_sf"/>
</dbReference>
<dbReference type="InterPro" id="IPR007110">
    <property type="entry name" value="Ig-like_dom"/>
</dbReference>
<dbReference type="EMBL" id="CALNXJ010000047">
    <property type="protein sequence ID" value="CAH3150378.1"/>
    <property type="molecule type" value="Genomic_DNA"/>
</dbReference>
<keyword evidence="1" id="KW-0393">Immunoglobulin domain</keyword>
<dbReference type="PANTHER" id="PTHR10075:SF14">
    <property type="entry name" value="CELL ADHESION MOLECULE DSCAM2-RELATED"/>
    <property type="match status" value="1"/>
</dbReference>
<dbReference type="SUPFAM" id="SSF48726">
    <property type="entry name" value="Immunoglobulin"/>
    <property type="match status" value="1"/>
</dbReference>
<feature type="non-terminal residue" evidence="3">
    <location>
        <position position="97"/>
    </location>
</feature>
<dbReference type="GO" id="GO:0007156">
    <property type="term" value="P:homophilic cell adhesion via plasma membrane adhesion molecules"/>
    <property type="evidence" value="ECO:0007669"/>
    <property type="project" value="TreeGrafter"/>
</dbReference>
<reference evidence="3 4" key="1">
    <citation type="submission" date="2022-05" db="EMBL/GenBank/DDBJ databases">
        <authorList>
            <consortium name="Genoscope - CEA"/>
            <person name="William W."/>
        </authorList>
    </citation>
    <scope>NUCLEOTIDE SEQUENCE [LARGE SCALE GENOMIC DNA]</scope>
</reference>
<evidence type="ECO:0000259" key="2">
    <source>
        <dbReference type="PROSITE" id="PS50835"/>
    </source>
</evidence>
<organism evidence="3 4">
    <name type="scientific">Pocillopora meandrina</name>
    <dbReference type="NCBI Taxonomy" id="46732"/>
    <lineage>
        <taxon>Eukaryota</taxon>
        <taxon>Metazoa</taxon>
        <taxon>Cnidaria</taxon>
        <taxon>Anthozoa</taxon>
        <taxon>Hexacorallia</taxon>
        <taxon>Scleractinia</taxon>
        <taxon>Astrocoeniina</taxon>
        <taxon>Pocilloporidae</taxon>
        <taxon>Pocillopora</taxon>
    </lineage>
</organism>
<feature type="domain" description="Ig-like" evidence="2">
    <location>
        <begin position="46"/>
        <end position="97"/>
    </location>
</feature>
<evidence type="ECO:0000313" key="4">
    <source>
        <dbReference type="Proteomes" id="UP001159428"/>
    </source>
</evidence>
<dbReference type="Pfam" id="PF13927">
    <property type="entry name" value="Ig_3"/>
    <property type="match status" value="1"/>
</dbReference>
<dbReference type="PROSITE" id="PS50835">
    <property type="entry name" value="IG_LIKE"/>
    <property type="match status" value="1"/>
</dbReference>
<name>A0AAU9XKC5_9CNID</name>
<dbReference type="Proteomes" id="UP001159428">
    <property type="component" value="Unassembled WGS sequence"/>
</dbReference>
<sequence>MNPGDNTEFKCEIWGSFSYLVESTVQLIVAEAQLINISLRGKYYIEGSPVTMACGASGRPLPDVVWIRNGVMESSGKKATFLKFENINRTDAGKYTC</sequence>
<dbReference type="GO" id="GO:0070593">
    <property type="term" value="P:dendrite self-avoidance"/>
    <property type="evidence" value="ECO:0007669"/>
    <property type="project" value="TreeGrafter"/>
</dbReference>
<evidence type="ECO:0000313" key="3">
    <source>
        <dbReference type="EMBL" id="CAH3150378.1"/>
    </source>
</evidence>
<dbReference type="PANTHER" id="PTHR10075">
    <property type="entry name" value="BASIGIN RELATED"/>
    <property type="match status" value="1"/>
</dbReference>
<keyword evidence="4" id="KW-1185">Reference proteome</keyword>
<dbReference type="GO" id="GO:0007411">
    <property type="term" value="P:axon guidance"/>
    <property type="evidence" value="ECO:0007669"/>
    <property type="project" value="TreeGrafter"/>
</dbReference>
<dbReference type="InterPro" id="IPR013783">
    <property type="entry name" value="Ig-like_fold"/>
</dbReference>
<dbReference type="GO" id="GO:0030424">
    <property type="term" value="C:axon"/>
    <property type="evidence" value="ECO:0007669"/>
    <property type="project" value="TreeGrafter"/>
</dbReference>
<proteinExistence type="predicted"/>
<evidence type="ECO:0000256" key="1">
    <source>
        <dbReference type="ARBA" id="ARBA00023319"/>
    </source>
</evidence>
<dbReference type="SMART" id="SM00408">
    <property type="entry name" value="IGc2"/>
    <property type="match status" value="1"/>
</dbReference>